<dbReference type="SMART" id="SM00822">
    <property type="entry name" value="PKS_KR"/>
    <property type="match status" value="1"/>
</dbReference>
<name>A0ABT8TMG1_9GAMM</name>
<dbReference type="RefSeq" id="WP_302714889.1">
    <property type="nucleotide sequence ID" value="NZ_JAULRT010000062.1"/>
</dbReference>
<dbReference type="InterPro" id="IPR057326">
    <property type="entry name" value="KR_dom"/>
</dbReference>
<keyword evidence="6" id="KW-1185">Reference proteome</keyword>
<dbReference type="PANTHER" id="PTHR44196:SF1">
    <property type="entry name" value="DEHYDROGENASE_REDUCTASE SDR FAMILY MEMBER 7B"/>
    <property type="match status" value="1"/>
</dbReference>
<evidence type="ECO:0000259" key="4">
    <source>
        <dbReference type="SMART" id="SM00822"/>
    </source>
</evidence>
<sequence>MTANAPILHNKTIVISGGTSGIGYQLVKLLAPHNQLVVIARPGPRLDALATDYATVHTYGADLADTSQYEPVVDLIMKEHPSIDVLINNAAVQYPATLLDKAFSLESISQEVNLNFTAVCALTALFLPSLLKARHGGLIVNMNSGLALAPKTGSAVYCASKAAMNSFSQSLRYQLEGTRASVVQVFLPLVDTPMTQGRGGGKISAERAACDILDAIGKGRATVNIGKVKALRVLFAIAPFLARRILKSG</sequence>
<dbReference type="EMBL" id="JAULRT010000062">
    <property type="protein sequence ID" value="MDO3383831.1"/>
    <property type="molecule type" value="Genomic_DNA"/>
</dbReference>
<dbReference type="PRINTS" id="PR00081">
    <property type="entry name" value="GDHRDH"/>
</dbReference>
<evidence type="ECO:0000313" key="6">
    <source>
        <dbReference type="Proteomes" id="UP001168380"/>
    </source>
</evidence>
<evidence type="ECO:0000256" key="2">
    <source>
        <dbReference type="ARBA" id="ARBA00023002"/>
    </source>
</evidence>
<organism evidence="5 6">
    <name type="scientific">Gilvimarinus algae</name>
    <dbReference type="NCBI Taxonomy" id="3058037"/>
    <lineage>
        <taxon>Bacteria</taxon>
        <taxon>Pseudomonadati</taxon>
        <taxon>Pseudomonadota</taxon>
        <taxon>Gammaproteobacteria</taxon>
        <taxon>Cellvibrionales</taxon>
        <taxon>Cellvibrionaceae</taxon>
        <taxon>Gilvimarinus</taxon>
    </lineage>
</organism>
<protein>
    <submittedName>
        <fullName evidence="5">SDR family NAD(P)-dependent oxidoreductase</fullName>
    </submittedName>
</protein>
<evidence type="ECO:0000313" key="5">
    <source>
        <dbReference type="EMBL" id="MDO3383831.1"/>
    </source>
</evidence>
<dbReference type="PRINTS" id="PR00080">
    <property type="entry name" value="SDRFAMILY"/>
</dbReference>
<dbReference type="Proteomes" id="UP001168380">
    <property type="component" value="Unassembled WGS sequence"/>
</dbReference>
<dbReference type="SUPFAM" id="SSF51735">
    <property type="entry name" value="NAD(P)-binding Rossmann-fold domains"/>
    <property type="match status" value="1"/>
</dbReference>
<evidence type="ECO:0000256" key="1">
    <source>
        <dbReference type="ARBA" id="ARBA00006484"/>
    </source>
</evidence>
<dbReference type="InterPro" id="IPR002347">
    <property type="entry name" value="SDR_fam"/>
</dbReference>
<evidence type="ECO:0000256" key="3">
    <source>
        <dbReference type="RuleBase" id="RU000363"/>
    </source>
</evidence>
<dbReference type="PANTHER" id="PTHR44196">
    <property type="entry name" value="DEHYDROGENASE/REDUCTASE SDR FAMILY MEMBER 7B"/>
    <property type="match status" value="1"/>
</dbReference>
<proteinExistence type="inferred from homology"/>
<dbReference type="Pfam" id="PF00106">
    <property type="entry name" value="adh_short"/>
    <property type="match status" value="1"/>
</dbReference>
<dbReference type="InterPro" id="IPR036291">
    <property type="entry name" value="NAD(P)-bd_dom_sf"/>
</dbReference>
<comment type="caution">
    <text evidence="5">The sequence shown here is derived from an EMBL/GenBank/DDBJ whole genome shotgun (WGS) entry which is preliminary data.</text>
</comment>
<comment type="similarity">
    <text evidence="1 3">Belongs to the short-chain dehydrogenases/reductases (SDR) family.</text>
</comment>
<gene>
    <name evidence="5" type="ORF">QWI16_16730</name>
</gene>
<reference evidence="5" key="1">
    <citation type="submission" date="2023-07" db="EMBL/GenBank/DDBJ databases">
        <title>Gilvimarinus algae sp. nov., isolated from the surface of Kelp.</title>
        <authorList>
            <person name="Sun Y.Y."/>
            <person name="Gong Y."/>
            <person name="Du Z.J."/>
        </authorList>
    </citation>
    <scope>NUCLEOTIDE SEQUENCE</scope>
    <source>
        <strain evidence="5">SDUM040014</strain>
    </source>
</reference>
<dbReference type="Gene3D" id="3.40.50.720">
    <property type="entry name" value="NAD(P)-binding Rossmann-like Domain"/>
    <property type="match status" value="1"/>
</dbReference>
<feature type="domain" description="Ketoreductase" evidence="4">
    <location>
        <begin position="11"/>
        <end position="215"/>
    </location>
</feature>
<keyword evidence="2" id="KW-0560">Oxidoreductase</keyword>
<dbReference type="InterPro" id="IPR020904">
    <property type="entry name" value="Sc_DH/Rdtase_CS"/>
</dbReference>
<accession>A0ABT8TMG1</accession>
<dbReference type="PROSITE" id="PS00061">
    <property type="entry name" value="ADH_SHORT"/>
    <property type="match status" value="1"/>
</dbReference>